<dbReference type="Proteomes" id="UP000768646">
    <property type="component" value="Unassembled WGS sequence"/>
</dbReference>
<dbReference type="EMBL" id="JABTEG010000005">
    <property type="protein sequence ID" value="KAG4304892.1"/>
    <property type="molecule type" value="Genomic_DNA"/>
</dbReference>
<sequence length="920" mass="105873">MGHYDVKYTYTVRNWVFSVSTLDIEKRLENAAKDIIKLMDGSKTSGNDLLLRFFESAHFNSYLCVAYLARYPNNIGIHHYLCSRLKEFSMAEIEFFLPQLCHLAINISTESVALEVFILDQCKNSPHIALMVFWLFQAHFVDLIKNPDCISFKTCKRMFNKIQHIVFDEKGLSDLSDLKVRENMSPSVLLSSVIMGSIAVPLLSKVVGPIAIAQGRQCRFQSKESDKKIFQHTLFSDFFHVLEKRVSERSSNDMSMPQLDQKSMDSKPNLHELSQLSSMSSRETLSFPLSGEQCFPKDDVNDSELFLNYDSYFTEDLSSKKSLLSDFYTENYILLSSISPREQSLLLQSEYFRHEMAFLQALQDISSRLVIVPETARLSALRAELTLLNSYLPADICIPSLCNATVDHPVHHRIVRINPAEAMVLNSAKRAPYLLIIEILENDLCFDPEKLKNKQKITKILSNTEKKKRVFDIFNNPLSYDFDTELLKADDDQKAGVIESDLGDIGILSIYDYVDDMSHEKMEFSDYDDLSEFSKFKYTNDTLSVRSKILQKQTETCSFLKENYSLDSSNNENSIIATYMRAAATMLARLDSDNNKLSKAETAAIKSKIIEEMHHLEEKRISMDSYESFVDSRINNIKYNGIKDKNKDSTAKLFDEDWNVKMERIRRSSPYSHLPNWNLISDIILYAYILFRMRVLITGNDSGIIETIINSTSVHTIKKNLIEQSLSENSKNKMLTLKDYFLKVYGDVHSPEYKAAQDCFMRSLAAYSLICYIFQLKDRHNGNILLDTEGHLIHIDFGFMLTNTPGNVGFENAPFKLTTDYVNVLGDKFNEWKDLMKQAFKALRKKTEDLVLLVRVMQNESKLPCFSSGALTSMQFEQRFQLHLSEAEIDEFVETLITKAHASVWTRLYDHYQQLSQGIY</sequence>
<evidence type="ECO:0000313" key="1">
    <source>
        <dbReference type="EMBL" id="KAG4304892.1"/>
    </source>
</evidence>
<reference evidence="1 2" key="1">
    <citation type="journal article" date="2021" name="Commun. Biol.">
        <title>Genomic insights into the host specific adaptation of the Pneumocystis genus.</title>
        <authorList>
            <person name="Cisse O.H."/>
            <person name="Ma L."/>
            <person name="Dekker J.P."/>
            <person name="Khil P.P."/>
            <person name="Youn J.-H."/>
            <person name="Brenchley J.M."/>
            <person name="Blair R."/>
            <person name="Pahar B."/>
            <person name="Chabe M."/>
            <person name="Van Rompay K.K.A."/>
            <person name="Keesler R."/>
            <person name="Sukura A."/>
            <person name="Hirsch V."/>
            <person name="Kutty G."/>
            <person name="Liu Y."/>
            <person name="Peng L."/>
            <person name="Chen J."/>
            <person name="Song J."/>
            <person name="Weissenbacher-Lang C."/>
            <person name="Xu J."/>
            <person name="Upham N.S."/>
            <person name="Stajich J.E."/>
            <person name="Cuomo C.A."/>
            <person name="Cushion M.T."/>
            <person name="Kovacs J.A."/>
        </authorList>
    </citation>
    <scope>NUCLEOTIDE SEQUENCE [LARGE SCALE GENOMIC DNA]</scope>
    <source>
        <strain evidence="1 2">RABM</strain>
    </source>
</reference>
<keyword evidence="2" id="KW-1185">Reference proteome</keyword>
<comment type="caution">
    <text evidence="1">The sequence shown here is derived from an EMBL/GenBank/DDBJ whole genome shotgun (WGS) entry which is preliminary data.</text>
</comment>
<accession>A0ACB7CAX8</accession>
<name>A0ACB7CAX8_9ASCO</name>
<gene>
    <name evidence="1" type="ORF">PORY_001567</name>
</gene>
<organism evidence="1 2">
    <name type="scientific">Pneumocystis oryctolagi</name>
    <dbReference type="NCBI Taxonomy" id="42067"/>
    <lineage>
        <taxon>Eukaryota</taxon>
        <taxon>Fungi</taxon>
        <taxon>Dikarya</taxon>
        <taxon>Ascomycota</taxon>
        <taxon>Taphrinomycotina</taxon>
        <taxon>Pneumocystomycetes</taxon>
        <taxon>Pneumocystaceae</taxon>
        <taxon>Pneumocystis</taxon>
    </lineage>
</organism>
<proteinExistence type="predicted"/>
<protein>
    <submittedName>
        <fullName evidence="1">Uncharacterized protein</fullName>
    </submittedName>
</protein>
<evidence type="ECO:0000313" key="2">
    <source>
        <dbReference type="Proteomes" id="UP000768646"/>
    </source>
</evidence>